<feature type="compositionally biased region" description="Low complexity" evidence="14">
    <location>
        <begin position="310"/>
        <end position="320"/>
    </location>
</feature>
<evidence type="ECO:0000256" key="12">
    <source>
        <dbReference type="ARBA" id="ARBA00023136"/>
    </source>
</evidence>
<evidence type="ECO:0000256" key="10">
    <source>
        <dbReference type="ARBA" id="ARBA00022989"/>
    </source>
</evidence>
<feature type="transmembrane region" description="Helical" evidence="15">
    <location>
        <begin position="166"/>
        <end position="187"/>
    </location>
</feature>
<evidence type="ECO:0000256" key="16">
    <source>
        <dbReference type="SAM" id="SignalP"/>
    </source>
</evidence>
<feature type="region of interest" description="Disordered" evidence="14">
    <location>
        <begin position="198"/>
        <end position="334"/>
    </location>
</feature>
<name>A0AAN6VYF4_9PEZI</name>
<proteinExistence type="inferred from homology"/>
<evidence type="ECO:0000313" key="17">
    <source>
        <dbReference type="EMBL" id="KAK4158431.1"/>
    </source>
</evidence>
<feature type="compositionally biased region" description="Gly residues" evidence="14">
    <location>
        <begin position="284"/>
        <end position="309"/>
    </location>
</feature>
<dbReference type="GO" id="GO:0005789">
    <property type="term" value="C:endoplasmic reticulum membrane"/>
    <property type="evidence" value="ECO:0007669"/>
    <property type="project" value="UniProtKB-SubCell"/>
</dbReference>
<dbReference type="PANTHER" id="PTHR15929:SF0">
    <property type="entry name" value="STORE-OPERATED CALCIUM ENTRY-ASSOCIATED REGULATORY FACTOR"/>
    <property type="match status" value="1"/>
</dbReference>
<comment type="similarity">
    <text evidence="2">Belongs to the SARAF family.</text>
</comment>
<keyword evidence="6 15" id="KW-0812">Transmembrane</keyword>
<organism evidence="17 18">
    <name type="scientific">Chaetomidium leptoderma</name>
    <dbReference type="NCBI Taxonomy" id="669021"/>
    <lineage>
        <taxon>Eukaryota</taxon>
        <taxon>Fungi</taxon>
        <taxon>Dikarya</taxon>
        <taxon>Ascomycota</taxon>
        <taxon>Pezizomycotina</taxon>
        <taxon>Sordariomycetes</taxon>
        <taxon>Sordariomycetidae</taxon>
        <taxon>Sordariales</taxon>
        <taxon>Chaetomiaceae</taxon>
        <taxon>Chaetomidium</taxon>
    </lineage>
</organism>
<evidence type="ECO:0000256" key="11">
    <source>
        <dbReference type="ARBA" id="ARBA00023065"/>
    </source>
</evidence>
<protein>
    <recommendedName>
        <fullName evidence="3">Store-operated calcium entry-associated regulatory factor</fullName>
    </recommendedName>
    <alternativeName>
        <fullName evidence="13">Transmembrane protein 66</fullName>
    </alternativeName>
</protein>
<dbReference type="InterPro" id="IPR009567">
    <property type="entry name" value="SARAF"/>
</dbReference>
<keyword evidence="7 16" id="KW-0732">Signal</keyword>
<evidence type="ECO:0000256" key="9">
    <source>
        <dbReference type="ARBA" id="ARBA00022837"/>
    </source>
</evidence>
<feature type="chain" id="PRO_5043030527" description="Store-operated calcium entry-associated regulatory factor" evidence="16">
    <location>
        <begin position="27"/>
        <end position="334"/>
    </location>
</feature>
<dbReference type="GO" id="GO:2001256">
    <property type="term" value="P:regulation of store-operated calcium entry"/>
    <property type="evidence" value="ECO:0007669"/>
    <property type="project" value="InterPro"/>
</dbReference>
<accession>A0AAN6VYF4</accession>
<evidence type="ECO:0000256" key="8">
    <source>
        <dbReference type="ARBA" id="ARBA00022824"/>
    </source>
</evidence>
<keyword evidence="11" id="KW-0406">Ion transport</keyword>
<evidence type="ECO:0000313" key="18">
    <source>
        <dbReference type="Proteomes" id="UP001302745"/>
    </source>
</evidence>
<sequence>MRVNQPTTPLLLLSLLSALFPSLTLAARPKDAILLSEVQSLTLRSPSLTTARRVPAIPQLKCLSSRQLCRQAALQTMRCTNQGASYTSQDIEWACTATLPATVRLDRTEVICEGYASADDAYVLRGSCGVEYTLVLTEEGRMEKARGGGGGGTGSAEEKGEGGSDWAGYLFGLVFFGVVLWIVISAFMPDGEGPRIGGVGGAGDNRRGGGGGGGGGGGWGGGGGGGGWNDPPPPYPGSGPKSRPSSSTEQGWQPGFWSGLAGGAAAGYMAGNRGQRNNDRNTYGRGGGDYGGGSGSWGGGSGSGSGWGNGESSSSSSGSSARHESTGYGSTSRR</sequence>
<evidence type="ECO:0000256" key="4">
    <source>
        <dbReference type="ARBA" id="ARBA00022448"/>
    </source>
</evidence>
<evidence type="ECO:0000256" key="5">
    <source>
        <dbReference type="ARBA" id="ARBA00022568"/>
    </source>
</evidence>
<keyword evidence="5" id="KW-0109">Calcium transport</keyword>
<comment type="caution">
    <text evidence="17">The sequence shown here is derived from an EMBL/GenBank/DDBJ whole genome shotgun (WGS) entry which is preliminary data.</text>
</comment>
<keyword evidence="18" id="KW-1185">Reference proteome</keyword>
<comment type="subcellular location">
    <subcellularLocation>
        <location evidence="1">Endoplasmic reticulum membrane</location>
        <topology evidence="1">Single-pass type I membrane protein</topology>
    </subcellularLocation>
</comment>
<dbReference type="EMBL" id="MU856839">
    <property type="protein sequence ID" value="KAK4158431.1"/>
    <property type="molecule type" value="Genomic_DNA"/>
</dbReference>
<evidence type="ECO:0000256" key="2">
    <source>
        <dbReference type="ARBA" id="ARBA00006833"/>
    </source>
</evidence>
<keyword evidence="4" id="KW-0813">Transport</keyword>
<dbReference type="AlphaFoldDB" id="A0AAN6VYF4"/>
<dbReference type="PANTHER" id="PTHR15929">
    <property type="entry name" value="STORE-OPERATED CALCIUM ENTRY-ASSOCIATED REGULATORY FACTOR"/>
    <property type="match status" value="1"/>
</dbReference>
<evidence type="ECO:0000256" key="15">
    <source>
        <dbReference type="SAM" id="Phobius"/>
    </source>
</evidence>
<keyword evidence="9" id="KW-0106">Calcium</keyword>
<evidence type="ECO:0000256" key="3">
    <source>
        <dbReference type="ARBA" id="ARBA00016584"/>
    </source>
</evidence>
<reference evidence="17" key="2">
    <citation type="submission" date="2023-05" db="EMBL/GenBank/DDBJ databases">
        <authorList>
            <consortium name="Lawrence Berkeley National Laboratory"/>
            <person name="Steindorff A."/>
            <person name="Hensen N."/>
            <person name="Bonometti L."/>
            <person name="Westerberg I."/>
            <person name="Brannstrom I.O."/>
            <person name="Guillou S."/>
            <person name="Cros-Aarteil S."/>
            <person name="Calhoun S."/>
            <person name="Haridas S."/>
            <person name="Kuo A."/>
            <person name="Mondo S."/>
            <person name="Pangilinan J."/>
            <person name="Riley R."/>
            <person name="Labutti K."/>
            <person name="Andreopoulos B."/>
            <person name="Lipzen A."/>
            <person name="Chen C."/>
            <person name="Yanf M."/>
            <person name="Daum C."/>
            <person name="Ng V."/>
            <person name="Clum A."/>
            <person name="Ohm R."/>
            <person name="Martin F."/>
            <person name="Silar P."/>
            <person name="Natvig D."/>
            <person name="Lalanne C."/>
            <person name="Gautier V."/>
            <person name="Ament-Velasquez S.L."/>
            <person name="Kruys A."/>
            <person name="Hutchinson M.I."/>
            <person name="Powell A.J."/>
            <person name="Barry K."/>
            <person name="Miller A.N."/>
            <person name="Grigoriev I.V."/>
            <person name="Debuchy R."/>
            <person name="Gladieux P."/>
            <person name="Thoren M.H."/>
            <person name="Johannesson H."/>
        </authorList>
    </citation>
    <scope>NUCLEOTIDE SEQUENCE</scope>
    <source>
        <strain evidence="17">CBS 538.74</strain>
    </source>
</reference>
<evidence type="ECO:0000256" key="6">
    <source>
        <dbReference type="ARBA" id="ARBA00022692"/>
    </source>
</evidence>
<keyword evidence="8" id="KW-0256">Endoplasmic reticulum</keyword>
<dbReference type="GO" id="GO:0006816">
    <property type="term" value="P:calcium ion transport"/>
    <property type="evidence" value="ECO:0007669"/>
    <property type="project" value="UniProtKB-KW"/>
</dbReference>
<keyword evidence="12 15" id="KW-0472">Membrane</keyword>
<reference evidence="17" key="1">
    <citation type="journal article" date="2023" name="Mol. Phylogenet. Evol.">
        <title>Genome-scale phylogeny and comparative genomics of the fungal order Sordariales.</title>
        <authorList>
            <person name="Hensen N."/>
            <person name="Bonometti L."/>
            <person name="Westerberg I."/>
            <person name="Brannstrom I.O."/>
            <person name="Guillou S."/>
            <person name="Cros-Aarteil S."/>
            <person name="Calhoun S."/>
            <person name="Haridas S."/>
            <person name="Kuo A."/>
            <person name="Mondo S."/>
            <person name="Pangilinan J."/>
            <person name="Riley R."/>
            <person name="LaButti K."/>
            <person name="Andreopoulos B."/>
            <person name="Lipzen A."/>
            <person name="Chen C."/>
            <person name="Yan M."/>
            <person name="Daum C."/>
            <person name="Ng V."/>
            <person name="Clum A."/>
            <person name="Steindorff A."/>
            <person name="Ohm R.A."/>
            <person name="Martin F."/>
            <person name="Silar P."/>
            <person name="Natvig D.O."/>
            <person name="Lalanne C."/>
            <person name="Gautier V."/>
            <person name="Ament-Velasquez S.L."/>
            <person name="Kruys A."/>
            <person name="Hutchinson M.I."/>
            <person name="Powell A.J."/>
            <person name="Barry K."/>
            <person name="Miller A.N."/>
            <person name="Grigoriev I.V."/>
            <person name="Debuchy R."/>
            <person name="Gladieux P."/>
            <person name="Hiltunen Thoren M."/>
            <person name="Johannesson H."/>
        </authorList>
    </citation>
    <scope>NUCLEOTIDE SEQUENCE</scope>
    <source>
        <strain evidence="17">CBS 538.74</strain>
    </source>
</reference>
<feature type="signal peptide" evidence="16">
    <location>
        <begin position="1"/>
        <end position="26"/>
    </location>
</feature>
<gene>
    <name evidence="17" type="ORF">C8A00DRAFT_39403</name>
</gene>
<dbReference type="Proteomes" id="UP001302745">
    <property type="component" value="Unassembled WGS sequence"/>
</dbReference>
<feature type="compositionally biased region" description="Gly residues" evidence="14">
    <location>
        <begin position="198"/>
        <end position="228"/>
    </location>
</feature>
<evidence type="ECO:0000256" key="1">
    <source>
        <dbReference type="ARBA" id="ARBA00004115"/>
    </source>
</evidence>
<evidence type="ECO:0000256" key="7">
    <source>
        <dbReference type="ARBA" id="ARBA00022729"/>
    </source>
</evidence>
<keyword evidence="10 15" id="KW-1133">Transmembrane helix</keyword>
<evidence type="ECO:0000256" key="14">
    <source>
        <dbReference type="SAM" id="MobiDB-lite"/>
    </source>
</evidence>
<dbReference type="Pfam" id="PF06682">
    <property type="entry name" value="SARAF"/>
    <property type="match status" value="1"/>
</dbReference>
<evidence type="ECO:0000256" key="13">
    <source>
        <dbReference type="ARBA" id="ARBA00031116"/>
    </source>
</evidence>